<dbReference type="Pfam" id="PF25906">
    <property type="entry name" value="PucR-like_N"/>
    <property type="match status" value="1"/>
</dbReference>
<feature type="domain" description="PucR C-terminal helix-turn-helix" evidence="1">
    <location>
        <begin position="349"/>
        <end position="405"/>
    </location>
</feature>
<dbReference type="Proteomes" id="UP001501116">
    <property type="component" value="Unassembled WGS sequence"/>
</dbReference>
<sequence length="423" mass="45861">MTVIDDTVSTVSPVLAHGAGDFAGSRRLWSLIPPDLVERFRPHATAMASAMVHEIRRAVPEYARPLDGPVGEDIRQGVRQAVLCAFSDFSGIPRQGSRGDWIRMFHHLGRVEFAERGNLDCLQTAYRVGGRVAWRHLSAFAQRHGVSSEVICVCAEAVFAYVDEICTLSGAGYAAAQAEAEGSRSRHRRVLLERILSGAARSPRAMAELAQSAGWPLPSEVTMVALSEVDGPLCLVSADADILMDLDGPQPYLLLPGDVPVPDPALPETRAAVGPKVPLADAATSLRWARRTLDLMGRGVLPGTAVQRWDDHLATMWLHSDQFLLSAMAARNLAPLDGLTPKQRSRMSATLLAWLKARGGAPDVAAQLGVHPQTARYRIRQLEELFGKSLDDPAQRFALEVTLRAQQFAEAPGDQLAARRATA</sequence>
<dbReference type="Pfam" id="PF13556">
    <property type="entry name" value="HTH_30"/>
    <property type="match status" value="1"/>
</dbReference>
<proteinExistence type="predicted"/>
<dbReference type="PANTHER" id="PTHR33744:SF1">
    <property type="entry name" value="DNA-BINDING TRANSCRIPTIONAL ACTIVATOR ADER"/>
    <property type="match status" value="1"/>
</dbReference>
<accession>A0ABN2S8Z9</accession>
<gene>
    <name evidence="3" type="ORF">GCM10009754_69430</name>
</gene>
<keyword evidence="4" id="KW-1185">Reference proteome</keyword>
<evidence type="ECO:0000313" key="3">
    <source>
        <dbReference type="EMBL" id="GAA1982591.1"/>
    </source>
</evidence>
<evidence type="ECO:0000259" key="2">
    <source>
        <dbReference type="Pfam" id="PF25906"/>
    </source>
</evidence>
<reference evidence="3 4" key="1">
    <citation type="journal article" date="2019" name="Int. J. Syst. Evol. Microbiol.">
        <title>The Global Catalogue of Microorganisms (GCM) 10K type strain sequencing project: providing services to taxonomists for standard genome sequencing and annotation.</title>
        <authorList>
            <consortium name="The Broad Institute Genomics Platform"/>
            <consortium name="The Broad Institute Genome Sequencing Center for Infectious Disease"/>
            <person name="Wu L."/>
            <person name="Ma J."/>
        </authorList>
    </citation>
    <scope>NUCLEOTIDE SEQUENCE [LARGE SCALE GENOMIC DNA]</scope>
    <source>
        <strain evidence="3 4">JCM 14545</strain>
    </source>
</reference>
<dbReference type="PANTHER" id="PTHR33744">
    <property type="entry name" value="CARBOHYDRATE DIACID REGULATOR"/>
    <property type="match status" value="1"/>
</dbReference>
<name>A0ABN2S8Z9_9PSEU</name>
<protein>
    <submittedName>
        <fullName evidence="3">Helix-turn-helix domain-containing protein</fullName>
    </submittedName>
</protein>
<dbReference type="Gene3D" id="1.10.10.2840">
    <property type="entry name" value="PucR C-terminal helix-turn-helix domain"/>
    <property type="match status" value="1"/>
</dbReference>
<dbReference type="InterPro" id="IPR058663">
    <property type="entry name" value="PucR-like_N"/>
</dbReference>
<dbReference type="InterPro" id="IPR051448">
    <property type="entry name" value="CdaR-like_regulators"/>
</dbReference>
<feature type="domain" description="PucR-like N-terminal" evidence="2">
    <location>
        <begin position="29"/>
        <end position="195"/>
    </location>
</feature>
<dbReference type="EMBL" id="BAAANN010000037">
    <property type="protein sequence ID" value="GAA1982591.1"/>
    <property type="molecule type" value="Genomic_DNA"/>
</dbReference>
<dbReference type="RefSeq" id="WP_344428848.1">
    <property type="nucleotide sequence ID" value="NZ_BAAANN010000037.1"/>
</dbReference>
<dbReference type="InterPro" id="IPR025736">
    <property type="entry name" value="PucR_C-HTH_dom"/>
</dbReference>
<comment type="caution">
    <text evidence="3">The sequence shown here is derived from an EMBL/GenBank/DDBJ whole genome shotgun (WGS) entry which is preliminary data.</text>
</comment>
<dbReference type="InterPro" id="IPR042070">
    <property type="entry name" value="PucR_C-HTH_sf"/>
</dbReference>
<evidence type="ECO:0000259" key="1">
    <source>
        <dbReference type="Pfam" id="PF13556"/>
    </source>
</evidence>
<organism evidence="3 4">
    <name type="scientific">Amycolatopsis minnesotensis</name>
    <dbReference type="NCBI Taxonomy" id="337894"/>
    <lineage>
        <taxon>Bacteria</taxon>
        <taxon>Bacillati</taxon>
        <taxon>Actinomycetota</taxon>
        <taxon>Actinomycetes</taxon>
        <taxon>Pseudonocardiales</taxon>
        <taxon>Pseudonocardiaceae</taxon>
        <taxon>Amycolatopsis</taxon>
    </lineage>
</organism>
<evidence type="ECO:0000313" key="4">
    <source>
        <dbReference type="Proteomes" id="UP001501116"/>
    </source>
</evidence>